<dbReference type="Pfam" id="PF03106">
    <property type="entry name" value="WRKY"/>
    <property type="match status" value="2"/>
</dbReference>
<evidence type="ECO:0000256" key="4">
    <source>
        <dbReference type="ARBA" id="ARBA00023163"/>
    </source>
</evidence>
<dbReference type="SMART" id="SM00774">
    <property type="entry name" value="WRKY"/>
    <property type="match status" value="1"/>
</dbReference>
<keyword evidence="5" id="KW-0539">Nucleus</keyword>
<comment type="subcellular location">
    <subcellularLocation>
        <location evidence="1">Nucleus</location>
    </subcellularLocation>
</comment>
<dbReference type="GO" id="GO:0000976">
    <property type="term" value="F:transcription cis-regulatory region binding"/>
    <property type="evidence" value="ECO:0007669"/>
    <property type="project" value="TreeGrafter"/>
</dbReference>
<evidence type="ECO:0000256" key="5">
    <source>
        <dbReference type="ARBA" id="ARBA00023242"/>
    </source>
</evidence>
<gene>
    <name evidence="8" type="ORF">HPP92_007425</name>
    <name evidence="7" type="ORF">HPP92_007620</name>
</gene>
<organism evidence="8 10">
    <name type="scientific">Vanilla planifolia</name>
    <name type="common">Vanilla</name>
    <dbReference type="NCBI Taxonomy" id="51239"/>
    <lineage>
        <taxon>Eukaryota</taxon>
        <taxon>Viridiplantae</taxon>
        <taxon>Streptophyta</taxon>
        <taxon>Embryophyta</taxon>
        <taxon>Tracheophyta</taxon>
        <taxon>Spermatophyta</taxon>
        <taxon>Magnoliopsida</taxon>
        <taxon>Liliopsida</taxon>
        <taxon>Asparagales</taxon>
        <taxon>Orchidaceae</taxon>
        <taxon>Vanilloideae</taxon>
        <taxon>Vanilleae</taxon>
        <taxon>Vanilla</taxon>
    </lineage>
</organism>
<dbReference type="EMBL" id="JADCNL010000003">
    <property type="protein sequence ID" value="KAG0488809.1"/>
    <property type="molecule type" value="Genomic_DNA"/>
</dbReference>
<dbReference type="GO" id="GO:0005634">
    <property type="term" value="C:nucleus"/>
    <property type="evidence" value="ECO:0007669"/>
    <property type="project" value="UniProtKB-SubCell"/>
</dbReference>
<name>A0A835RRC2_VANPL</name>
<reference evidence="9 10" key="1">
    <citation type="journal article" date="2020" name="Nat. Food">
        <title>A phased Vanilla planifolia genome enables genetic improvement of flavour and production.</title>
        <authorList>
            <person name="Hasing T."/>
            <person name="Tang H."/>
            <person name="Brym M."/>
            <person name="Khazi F."/>
            <person name="Huang T."/>
            <person name="Chambers A.H."/>
        </authorList>
    </citation>
    <scope>NUCLEOTIDE SEQUENCE [LARGE SCALE GENOMIC DNA]</scope>
    <source>
        <tissue evidence="8">Leaf</tissue>
    </source>
</reference>
<dbReference type="PROSITE" id="PS50811">
    <property type="entry name" value="WRKY"/>
    <property type="match status" value="1"/>
</dbReference>
<proteinExistence type="predicted"/>
<dbReference type="AlphaFoldDB" id="A0A835RRC2"/>
<dbReference type="PANTHER" id="PTHR32096">
    <property type="entry name" value="WRKY TRANSCRIPTION FACTOR 30-RELATED-RELATED"/>
    <property type="match status" value="1"/>
</dbReference>
<keyword evidence="9" id="KW-1185">Reference proteome</keyword>
<dbReference type="InterPro" id="IPR003657">
    <property type="entry name" value="WRKY_dom"/>
</dbReference>
<keyword evidence="3" id="KW-0238">DNA-binding</keyword>
<keyword evidence="4" id="KW-0804">Transcription</keyword>
<dbReference type="InterPro" id="IPR044810">
    <property type="entry name" value="WRKY_plant"/>
</dbReference>
<dbReference type="EMBL" id="JADCNM010000003">
    <property type="protein sequence ID" value="KAG0490562.1"/>
    <property type="molecule type" value="Genomic_DNA"/>
</dbReference>
<dbReference type="InterPro" id="IPR036576">
    <property type="entry name" value="WRKY_dom_sf"/>
</dbReference>
<dbReference type="PANTHER" id="PTHR32096:SF146">
    <property type="entry name" value="WRKY TRANSCRIPTION FACTOR 19-RELATED"/>
    <property type="match status" value="1"/>
</dbReference>
<feature type="domain" description="WRKY" evidence="6">
    <location>
        <begin position="96"/>
        <end position="194"/>
    </location>
</feature>
<evidence type="ECO:0000256" key="2">
    <source>
        <dbReference type="ARBA" id="ARBA00023015"/>
    </source>
</evidence>
<evidence type="ECO:0000256" key="3">
    <source>
        <dbReference type="ARBA" id="ARBA00023125"/>
    </source>
</evidence>
<dbReference type="Proteomes" id="UP000639772">
    <property type="component" value="Chromosome 3"/>
</dbReference>
<dbReference type="Proteomes" id="UP000636800">
    <property type="component" value="Chromosome 3"/>
</dbReference>
<evidence type="ECO:0000313" key="10">
    <source>
        <dbReference type="Proteomes" id="UP000639772"/>
    </source>
</evidence>
<dbReference type="Gene3D" id="2.20.25.80">
    <property type="entry name" value="WRKY domain"/>
    <property type="match status" value="1"/>
</dbReference>
<dbReference type="GO" id="GO:0003700">
    <property type="term" value="F:DNA-binding transcription factor activity"/>
    <property type="evidence" value="ECO:0007669"/>
    <property type="project" value="InterPro"/>
</dbReference>
<dbReference type="OrthoDB" id="1888929at2759"/>
<protein>
    <recommendedName>
        <fullName evidence="6">WRKY domain-containing protein</fullName>
    </recommendedName>
</protein>
<accession>A0A835RRC2</accession>
<evidence type="ECO:0000313" key="8">
    <source>
        <dbReference type="EMBL" id="KAG0490562.1"/>
    </source>
</evidence>
<dbReference type="SUPFAM" id="SSF118290">
    <property type="entry name" value="WRKY DNA-binding domain"/>
    <property type="match status" value="2"/>
</dbReference>
<comment type="caution">
    <text evidence="8">The sequence shown here is derived from an EMBL/GenBank/DDBJ whole genome shotgun (WGS) entry which is preliminary data.</text>
</comment>
<sequence length="296" mass="32521">MENTTTLVIAELTQVHGLASKLAAHLDSPHIDLCRTLARDIIFSIEKAIHTVTSITENPPAYVGSQPAEIPTERGRTNCRKMLPQYSSHVSMSSGTAQGTPNDGRTWRKYGQKSILGAKYPRLVLLLPAFNLQACSEKALTSPKRYRQQTCRAYYRCSHRKTQGCPATKQVQRSDENPAVFDIAYRGTHTCSNPPQQTTAAVMQSCRQENIWPQKTEGINSVLQYPSSSFSFPFAYVGSPSSSFMSSSTLGLKSHHGSAEITAAANDDTKFMDLGILFEVGEMVGDVPFDASAFFI</sequence>
<evidence type="ECO:0000256" key="1">
    <source>
        <dbReference type="ARBA" id="ARBA00004123"/>
    </source>
</evidence>
<keyword evidence="2" id="KW-0805">Transcription regulation</keyword>
<evidence type="ECO:0000313" key="7">
    <source>
        <dbReference type="EMBL" id="KAG0488809.1"/>
    </source>
</evidence>
<evidence type="ECO:0000313" key="9">
    <source>
        <dbReference type="Proteomes" id="UP000636800"/>
    </source>
</evidence>
<evidence type="ECO:0000259" key="6">
    <source>
        <dbReference type="PROSITE" id="PS50811"/>
    </source>
</evidence>